<dbReference type="GO" id="GO:0043957">
    <property type="term" value="F:acryloyl-CoA reductase (NADPH) activity"/>
    <property type="evidence" value="ECO:0007669"/>
    <property type="project" value="TreeGrafter"/>
</dbReference>
<dbReference type="AlphaFoldDB" id="A0A2W1N5F8"/>
<dbReference type="InterPro" id="IPR011032">
    <property type="entry name" value="GroES-like_sf"/>
</dbReference>
<dbReference type="Gene3D" id="3.40.50.720">
    <property type="entry name" value="NAD(P)-binding Rossmann-like Domain"/>
    <property type="match status" value="1"/>
</dbReference>
<dbReference type="Gene3D" id="3.90.180.10">
    <property type="entry name" value="Medium-chain alcohol dehydrogenases, catalytic domain"/>
    <property type="match status" value="1"/>
</dbReference>
<dbReference type="SUPFAM" id="SSF50129">
    <property type="entry name" value="GroES-like"/>
    <property type="match status" value="1"/>
</dbReference>
<name>A0A2W1N5F8_PAEXE</name>
<evidence type="ECO:0000259" key="1">
    <source>
        <dbReference type="SMART" id="SM00829"/>
    </source>
</evidence>
<evidence type="ECO:0000313" key="3">
    <source>
        <dbReference type="Proteomes" id="UP000214746"/>
    </source>
</evidence>
<proteinExistence type="predicted"/>
<dbReference type="InterPro" id="IPR013149">
    <property type="entry name" value="ADH-like_C"/>
</dbReference>
<dbReference type="InterPro" id="IPR014188">
    <property type="entry name" value="Acrylyl-CoA_reductase_AcuI"/>
</dbReference>
<dbReference type="PANTHER" id="PTHR43677">
    <property type="entry name" value="SHORT-CHAIN DEHYDROGENASE/REDUCTASE"/>
    <property type="match status" value="1"/>
</dbReference>
<dbReference type="PANTHER" id="PTHR43677:SF1">
    <property type="entry name" value="ACRYLYL-COA REDUCTASE ACUI-RELATED"/>
    <property type="match status" value="1"/>
</dbReference>
<accession>A0A2W1N5F8</accession>
<sequence length="336" mass="35166">MGYDSTGSFEALVVDKRGGALEVGLREMQSGDLPPGEVLIRVRFSSLNYKDALACQPDGGIIRTYPMVPGIDLAGEVLESSDSRFSPGERVLATGFGLGVTHFGGLSPLARVPADWVVRVPPQLDLRDAMALGTAGFTAAISIERLEHNGLWPGQGPVLVTGATGGVGSCAVALLAAKGYEVAASTGKEAEHEYLRALGARHIVARRELSPDAAVKPLEKQTWAAAVDPVGGRSLAFVLASIRYGGSVAVSGLTGGGAVPTTVHPFILRGVSLLGIDSVQCPIERRYALWADTAEALQPTGTLELICARTVRLRDVPSALQDLLAGRARGRIIVEL</sequence>
<dbReference type="Pfam" id="PF08240">
    <property type="entry name" value="ADH_N"/>
    <property type="match status" value="1"/>
</dbReference>
<keyword evidence="3" id="KW-1185">Reference proteome</keyword>
<dbReference type="OrthoDB" id="9782155at2"/>
<dbReference type="SUPFAM" id="SSF51735">
    <property type="entry name" value="NAD(P)-binding Rossmann-fold domains"/>
    <property type="match status" value="1"/>
</dbReference>
<dbReference type="InterPro" id="IPR036291">
    <property type="entry name" value="NAD(P)-bd_dom_sf"/>
</dbReference>
<dbReference type="InterPro" id="IPR013154">
    <property type="entry name" value="ADH-like_N"/>
</dbReference>
<dbReference type="EMBL" id="NHRJ02000015">
    <property type="protein sequence ID" value="PZE19617.1"/>
    <property type="molecule type" value="Genomic_DNA"/>
</dbReference>
<gene>
    <name evidence="2" type="ORF">CBW46_017815</name>
</gene>
<dbReference type="InterPro" id="IPR051397">
    <property type="entry name" value="Zn-ADH-like_protein"/>
</dbReference>
<dbReference type="Proteomes" id="UP000214746">
    <property type="component" value="Unassembled WGS sequence"/>
</dbReference>
<dbReference type="InterPro" id="IPR020843">
    <property type="entry name" value="ER"/>
</dbReference>
<organism evidence="2 3">
    <name type="scientific">Paenibacillus xerothermodurans</name>
    <dbReference type="NCBI Taxonomy" id="1977292"/>
    <lineage>
        <taxon>Bacteria</taxon>
        <taxon>Bacillati</taxon>
        <taxon>Bacillota</taxon>
        <taxon>Bacilli</taxon>
        <taxon>Bacillales</taxon>
        <taxon>Paenibacillaceae</taxon>
        <taxon>Paenibacillus</taxon>
    </lineage>
</organism>
<dbReference type="SMART" id="SM00829">
    <property type="entry name" value="PKS_ER"/>
    <property type="match status" value="1"/>
</dbReference>
<feature type="domain" description="Enoyl reductase (ER)" evidence="1">
    <location>
        <begin position="18"/>
        <end position="334"/>
    </location>
</feature>
<dbReference type="Pfam" id="PF00107">
    <property type="entry name" value="ADH_zinc_N"/>
    <property type="match status" value="1"/>
</dbReference>
<dbReference type="NCBIfam" id="TIGR02823">
    <property type="entry name" value="oxido_YhdH"/>
    <property type="match status" value="1"/>
</dbReference>
<dbReference type="RefSeq" id="WP_089201362.1">
    <property type="nucleotide sequence ID" value="NZ_NHRJ02000015.1"/>
</dbReference>
<evidence type="ECO:0000313" key="2">
    <source>
        <dbReference type="EMBL" id="PZE19617.1"/>
    </source>
</evidence>
<comment type="caution">
    <text evidence="2">The sequence shown here is derived from an EMBL/GenBank/DDBJ whole genome shotgun (WGS) entry which is preliminary data.</text>
</comment>
<protein>
    <submittedName>
        <fullName evidence="2">Oxidoreductase</fullName>
    </submittedName>
</protein>
<reference evidence="2" key="1">
    <citation type="submission" date="2018-06" db="EMBL/GenBank/DDBJ databases">
        <title>Paenibacillus xerothermodurans sp. nov. an extremely dry heat resistant spore forming bacterium isolated from the soil of Cape Canaveral, Florida.</title>
        <authorList>
            <person name="Seuylemezian A."/>
            <person name="Kaur N."/>
            <person name="Patil P."/>
            <person name="Patil P."/>
            <person name="Mayilraj S."/>
            <person name="Vaishampayan P."/>
        </authorList>
    </citation>
    <scope>NUCLEOTIDE SEQUENCE [LARGE SCALE GENOMIC DNA]</scope>
    <source>
        <strain evidence="2">ATCC 27380</strain>
    </source>
</reference>